<sequence>MRLALSLLAIFAACAATPQEPEGNYYAPYYGPNVVAPRFLITTTITTTTVSTSTSVVPCTSGPNGGLANAGLLGGLPACSGRRRRGILEVLEEADNEQFSILPSAVQRVEATQVSNREARAADPQYVMMPPFGYSFYPQEIQSGFYDSPYVNGPFLIAPYGPYAQPVVGNRVFFSNILNAVLPTFLKQTSTSTVTSTAFTISTSTSVATCRPPPAVARCAGT</sequence>
<accession>A0AAD5LJU5</accession>
<dbReference type="Proteomes" id="UP000820818">
    <property type="component" value="Linkage Group LG1"/>
</dbReference>
<keyword evidence="1" id="KW-0732">Signal</keyword>
<organism evidence="2 3">
    <name type="scientific">Daphnia sinensis</name>
    <dbReference type="NCBI Taxonomy" id="1820382"/>
    <lineage>
        <taxon>Eukaryota</taxon>
        <taxon>Metazoa</taxon>
        <taxon>Ecdysozoa</taxon>
        <taxon>Arthropoda</taxon>
        <taxon>Crustacea</taxon>
        <taxon>Branchiopoda</taxon>
        <taxon>Diplostraca</taxon>
        <taxon>Cladocera</taxon>
        <taxon>Anomopoda</taxon>
        <taxon>Daphniidae</taxon>
        <taxon>Daphnia</taxon>
        <taxon>Daphnia similis group</taxon>
    </lineage>
</organism>
<dbReference type="AlphaFoldDB" id="A0AAD5LJU5"/>
<comment type="caution">
    <text evidence="2">The sequence shown here is derived from an EMBL/GenBank/DDBJ whole genome shotgun (WGS) entry which is preliminary data.</text>
</comment>
<keyword evidence="3" id="KW-1185">Reference proteome</keyword>
<gene>
    <name evidence="2" type="ORF">GHT06_007793</name>
</gene>
<feature type="signal peptide" evidence="1">
    <location>
        <begin position="1"/>
        <end position="16"/>
    </location>
</feature>
<evidence type="ECO:0000313" key="2">
    <source>
        <dbReference type="EMBL" id="KAI9564055.1"/>
    </source>
</evidence>
<dbReference type="EMBL" id="WJBH02000001">
    <property type="protein sequence ID" value="KAI9564055.1"/>
    <property type="molecule type" value="Genomic_DNA"/>
</dbReference>
<protein>
    <submittedName>
        <fullName evidence="2">Uncharacterized protein</fullName>
    </submittedName>
</protein>
<evidence type="ECO:0000256" key="1">
    <source>
        <dbReference type="SAM" id="SignalP"/>
    </source>
</evidence>
<proteinExistence type="predicted"/>
<feature type="chain" id="PRO_5042185732" evidence="1">
    <location>
        <begin position="17"/>
        <end position="222"/>
    </location>
</feature>
<reference evidence="2 3" key="1">
    <citation type="submission" date="2022-05" db="EMBL/GenBank/DDBJ databases">
        <title>A multi-omics perspective on studying reproductive biology in Daphnia sinensis.</title>
        <authorList>
            <person name="Jia J."/>
        </authorList>
    </citation>
    <scope>NUCLEOTIDE SEQUENCE [LARGE SCALE GENOMIC DNA]</scope>
    <source>
        <strain evidence="2 3">WSL</strain>
    </source>
</reference>
<name>A0AAD5LJU5_9CRUS</name>
<evidence type="ECO:0000313" key="3">
    <source>
        <dbReference type="Proteomes" id="UP000820818"/>
    </source>
</evidence>